<dbReference type="Pfam" id="PF03040">
    <property type="entry name" value="CemA"/>
    <property type="match status" value="1"/>
</dbReference>
<keyword evidence="8" id="KW-1003">Cell membrane</keyword>
<evidence type="ECO:0000313" key="9">
    <source>
        <dbReference type="EMBL" id="OBU77484.1"/>
    </source>
</evidence>
<comment type="function">
    <text evidence="8">Required for H(+) efflux immediately after light irradiation to form a rapid H(+) concentration gradient across the thylakoid membranes. Together with PxcL, contributes to transient H(+) uptake following dark to light transition.</text>
</comment>
<evidence type="ECO:0000256" key="1">
    <source>
        <dbReference type="ARBA" id="ARBA00004141"/>
    </source>
</evidence>
<keyword evidence="2 8" id="KW-0813">Transport</keyword>
<dbReference type="PANTHER" id="PTHR33650">
    <property type="entry name" value="CHLOROPLAST ENVELOPE MEMBRANE PROTEIN-RELATED"/>
    <property type="match status" value="1"/>
</dbReference>
<keyword evidence="7 8" id="KW-0472">Membrane</keyword>
<evidence type="ECO:0000256" key="8">
    <source>
        <dbReference type="HAMAP-Rule" id="MF_01308"/>
    </source>
</evidence>
<protein>
    <recommendedName>
        <fullName evidence="8">Proton extrusion protein PxcA</fullName>
    </recommendedName>
</protein>
<keyword evidence="6 8" id="KW-0406">Ion transport</keyword>
<evidence type="ECO:0000313" key="10">
    <source>
        <dbReference type="Proteomes" id="UP000093903"/>
    </source>
</evidence>
<dbReference type="HAMAP" id="MF_01308">
    <property type="entry name" value="CemA_PxcA"/>
    <property type="match status" value="1"/>
</dbReference>
<keyword evidence="5 8" id="KW-1133">Transmembrane helix</keyword>
<dbReference type="PANTHER" id="PTHR33650:SF2">
    <property type="entry name" value="CHLOROPLAST ENVELOPE MEMBRANE PROTEIN"/>
    <property type="match status" value="1"/>
</dbReference>
<feature type="transmembrane region" description="Helical" evidence="8">
    <location>
        <begin position="345"/>
        <end position="364"/>
    </location>
</feature>
<gene>
    <name evidence="8" type="primary">pxcA</name>
    <name evidence="9" type="ORF">A9P98_15275</name>
</gene>
<dbReference type="GO" id="GO:0005886">
    <property type="term" value="C:plasma membrane"/>
    <property type="evidence" value="ECO:0007669"/>
    <property type="project" value="UniProtKB-SubCell"/>
</dbReference>
<sequence length="423" mass="49016">MNTKDPYQRITTYWIGLKSWIINTPHRAVLAAYRAAWEIRNIEIQQFNGQKISPQSANYSGNLMEFWQGDLNRNLTTIKIRLAEFNLGMTFTDRSTDTNNQYVYDNDLLEKLKFIDEVIANYTQKRNDSKYMEITQPLKTSDKEVQFNNKSTDVDSNDNQKKGVFPGSIARTLSKIAKDFTPTAESDFINNYRISRNKTRIGIRFLLLIIIIPLIVQNFSKNLLFTPLFTQWMSQDNQRVFLNREMEEKALNELKTFERKLQFQNLLHTAPPLSVEEIELEVKDKALDLAEEFRRDSSLAIGNIFADVISLISFAIIIGWRKKDIEVVRSLLDKIAYGLSDSAKAFLIILITDIFVGFHSPHGWEIILESLAEHLGLPANRNVIFLFIATFPVILNTIFKYWIFRYLSRLSPSALATLKEMDE</sequence>
<feature type="transmembrane region" description="Helical" evidence="8">
    <location>
        <begin position="299"/>
        <end position="320"/>
    </location>
</feature>
<feature type="transmembrane region" description="Helical" evidence="8">
    <location>
        <begin position="201"/>
        <end position="220"/>
    </location>
</feature>
<proteinExistence type="inferred from homology"/>
<dbReference type="EMBL" id="LYXA01000001">
    <property type="protein sequence ID" value="OBU77484.1"/>
    <property type="molecule type" value="Genomic_DNA"/>
</dbReference>
<dbReference type="NCBIfam" id="NF002703">
    <property type="entry name" value="PRK02507.1-1"/>
    <property type="match status" value="1"/>
</dbReference>
<evidence type="ECO:0000256" key="2">
    <source>
        <dbReference type="ARBA" id="ARBA00022448"/>
    </source>
</evidence>
<evidence type="ECO:0000256" key="6">
    <source>
        <dbReference type="ARBA" id="ARBA00023065"/>
    </source>
</evidence>
<evidence type="ECO:0000256" key="5">
    <source>
        <dbReference type="ARBA" id="ARBA00022989"/>
    </source>
</evidence>
<comment type="caution">
    <text evidence="9">The sequence shown here is derived from an EMBL/GenBank/DDBJ whole genome shotgun (WGS) entry which is preliminary data.</text>
</comment>
<evidence type="ECO:0000256" key="7">
    <source>
        <dbReference type="ARBA" id="ARBA00023136"/>
    </source>
</evidence>
<evidence type="ECO:0000256" key="4">
    <source>
        <dbReference type="ARBA" id="ARBA00022781"/>
    </source>
</evidence>
<dbReference type="Proteomes" id="UP000093903">
    <property type="component" value="Unassembled WGS sequence"/>
</dbReference>
<dbReference type="InterPro" id="IPR004282">
    <property type="entry name" value="CemA"/>
</dbReference>
<name>A0A853MJ38_9CYAN</name>
<feature type="transmembrane region" description="Helical" evidence="8">
    <location>
        <begin position="384"/>
        <end position="403"/>
    </location>
</feature>
<dbReference type="RefSeq" id="WP_006278436.1">
    <property type="nucleotide sequence ID" value="NZ_ACYA01000064.1"/>
</dbReference>
<keyword evidence="4 8" id="KW-0375">Hydrogen ion transport</keyword>
<reference evidence="9 10" key="1">
    <citation type="submission" date="2016-05" db="EMBL/GenBank/DDBJ databases">
        <title>First complete genome of the cyanobacterium Cylindrospermopsis raciborskii CS505, containing a circular chromosome and a single extrachromosomal element.</title>
        <authorList>
            <person name="Fuentes J."/>
            <person name="Tamames J."/>
            <person name="Allen E."/>
            <person name="Plominski A."/>
            <person name="Vasquez M."/>
        </authorList>
    </citation>
    <scope>NUCLEOTIDE SEQUENCE [LARGE SCALE GENOMIC DNA]</scope>
    <source>
        <strain evidence="9 10">CS505</strain>
    </source>
</reference>
<dbReference type="AlphaFoldDB" id="A0A853MJ38"/>
<keyword evidence="3 8" id="KW-0812">Transmembrane</keyword>
<comment type="similarity">
    <text evidence="8">Belongs to the CemA family.</text>
</comment>
<organism evidence="9 10">
    <name type="scientific">Cylindrospermopsis raciborskii CS-505</name>
    <dbReference type="NCBI Taxonomy" id="533240"/>
    <lineage>
        <taxon>Bacteria</taxon>
        <taxon>Bacillati</taxon>
        <taxon>Cyanobacteriota</taxon>
        <taxon>Cyanophyceae</taxon>
        <taxon>Nostocales</taxon>
        <taxon>Aphanizomenonaceae</taxon>
        <taxon>Cylindrospermopsis</taxon>
    </lineage>
</organism>
<dbReference type="GO" id="GO:0015078">
    <property type="term" value="F:proton transmembrane transporter activity"/>
    <property type="evidence" value="ECO:0007669"/>
    <property type="project" value="UniProtKB-UniRule"/>
</dbReference>
<comment type="subcellular location">
    <subcellularLocation>
        <location evidence="8">Cell inner membrane</location>
        <topology evidence="8">Multi-pass membrane protein</topology>
    </subcellularLocation>
    <subcellularLocation>
        <location evidence="1">Membrane</location>
        <topology evidence="1">Multi-pass membrane protein</topology>
    </subcellularLocation>
</comment>
<keyword evidence="8" id="KW-0997">Cell inner membrane</keyword>
<accession>A0A853MJ38</accession>
<evidence type="ECO:0000256" key="3">
    <source>
        <dbReference type="ARBA" id="ARBA00022692"/>
    </source>
</evidence>